<dbReference type="PANTHER" id="PTHR21015">
    <property type="entry name" value="UDP-N-ACETYLGLUCOSAMINE--N-ACETYLMURAMYL-(PENTAPEPTIDE) PYROPHOSPHORYL-UNDECAPRENOL N-ACETYLGLUCOSAMINE TRANSFERASE 1"/>
    <property type="match status" value="1"/>
</dbReference>
<dbReference type="CDD" id="cd03785">
    <property type="entry name" value="GT28_MurG"/>
    <property type="match status" value="1"/>
</dbReference>
<dbReference type="GO" id="GO:0071555">
    <property type="term" value="P:cell wall organization"/>
    <property type="evidence" value="ECO:0007669"/>
    <property type="project" value="UniProtKB-KW"/>
</dbReference>
<dbReference type="HAMAP" id="MF_00033">
    <property type="entry name" value="MurG"/>
    <property type="match status" value="1"/>
</dbReference>
<keyword evidence="2 10" id="KW-0132">Cell division</keyword>
<evidence type="ECO:0000256" key="2">
    <source>
        <dbReference type="ARBA" id="ARBA00022618"/>
    </source>
</evidence>
<dbReference type="EMBL" id="LIBJ01000014">
    <property type="protein sequence ID" value="KRO49387.1"/>
    <property type="molecule type" value="Genomic_DNA"/>
</dbReference>
<evidence type="ECO:0000313" key="14">
    <source>
        <dbReference type="Proteomes" id="UP000051017"/>
    </source>
</evidence>
<keyword evidence="6 10" id="KW-0573">Peptidoglycan synthesis</keyword>
<comment type="function">
    <text evidence="10">Cell wall formation. Catalyzes the transfer of a GlcNAc subunit on undecaprenyl-pyrophosphoryl-MurNAc-pentapeptide (lipid intermediate I) to form undecaprenyl-pyrophosphoryl-MurNAc-(pentapeptide)GlcNAc (lipid intermediate II).</text>
</comment>
<keyword evidence="7 10" id="KW-0472">Membrane</keyword>
<dbReference type="GO" id="GO:0050511">
    <property type="term" value="F:undecaprenyldiphospho-muramoylpentapeptide beta-N-acetylglucosaminyltransferase activity"/>
    <property type="evidence" value="ECO:0007669"/>
    <property type="project" value="UniProtKB-UniRule"/>
</dbReference>
<evidence type="ECO:0000259" key="11">
    <source>
        <dbReference type="Pfam" id="PF03033"/>
    </source>
</evidence>
<comment type="pathway">
    <text evidence="10">Cell wall biogenesis; peptidoglycan biosynthesis.</text>
</comment>
<dbReference type="InterPro" id="IPR006009">
    <property type="entry name" value="GlcNAc_MurG"/>
</dbReference>
<dbReference type="EC" id="2.4.1.227" evidence="10"/>
<evidence type="ECO:0000256" key="4">
    <source>
        <dbReference type="ARBA" id="ARBA00022679"/>
    </source>
</evidence>
<reference evidence="13 14" key="1">
    <citation type="submission" date="2015-10" db="EMBL/GenBank/DDBJ databases">
        <title>Metagenome-Assembled Genomes uncover a global brackish microbiome.</title>
        <authorList>
            <person name="Hugerth L.W."/>
            <person name="Larsson J."/>
            <person name="Alneberg J."/>
            <person name="Lindh M.V."/>
            <person name="Legrand C."/>
            <person name="Pinhassi J."/>
            <person name="Andersson A.F."/>
        </authorList>
    </citation>
    <scope>NUCLEOTIDE SEQUENCE [LARGE SCALE GENOMIC DNA]</scope>
    <source>
        <strain evidence="13">BACL6 MAG-120924-bin43</strain>
    </source>
</reference>
<evidence type="ECO:0000256" key="9">
    <source>
        <dbReference type="ARBA" id="ARBA00023316"/>
    </source>
</evidence>
<evidence type="ECO:0000256" key="8">
    <source>
        <dbReference type="ARBA" id="ARBA00023306"/>
    </source>
</evidence>
<dbReference type="UniPathway" id="UPA00219"/>
<dbReference type="GO" id="GO:0009252">
    <property type="term" value="P:peptidoglycan biosynthetic process"/>
    <property type="evidence" value="ECO:0007669"/>
    <property type="project" value="UniProtKB-UniRule"/>
</dbReference>
<dbReference type="GO" id="GO:0005886">
    <property type="term" value="C:plasma membrane"/>
    <property type="evidence" value="ECO:0007669"/>
    <property type="project" value="UniProtKB-SubCell"/>
</dbReference>
<organism evidence="13 14">
    <name type="scientific">Acidimicrobiia bacterium BACL6 MAG-120924-bin43</name>
    <dbReference type="NCBI Taxonomy" id="1655583"/>
    <lineage>
        <taxon>Bacteria</taxon>
        <taxon>Bacillati</taxon>
        <taxon>Actinomycetota</taxon>
        <taxon>Acidimicrobiia</taxon>
        <taxon>acIV cluster</taxon>
    </lineage>
</organism>
<protein>
    <recommendedName>
        <fullName evidence="10">UDP-N-acetylglucosamine--N-acetylmuramyl-(pentapeptide) pyrophosphoryl-undecaprenol N-acetylglucosamine transferase</fullName>
        <ecNumber evidence="10">2.4.1.227</ecNumber>
    </recommendedName>
    <alternativeName>
        <fullName evidence="10">Undecaprenyl-PP-MurNAc-pentapeptide-UDPGlcNAc GlcNAc transferase</fullName>
    </alternativeName>
</protein>
<feature type="binding site" evidence="10">
    <location>
        <position position="312"/>
    </location>
    <ligand>
        <name>UDP-N-acetyl-alpha-D-glucosamine</name>
        <dbReference type="ChEBI" id="CHEBI:57705"/>
    </ligand>
</feature>
<sequence length="384" mass="40647">MVAPAPTTYAVITGGATSGHVVPALAIIELLVEAGHPRETLMYVGSDRGVETTLVPQTGIACVFLGVDGLQRGVSVAKIKRNLRMLPTMMRATQLATQVLVQHRPRVVVSVGGYVSAPICRAARHLKIPVVTCSYDSKPGMATKMQVKYAAAVAVAHMPSTLSGAQLTGAPVRAELRRLDRDASRATSRTELGFSTSAKLVVVMGGSLGSAVLNSATESLMTQMDTPPLSNAAILHIAGLRYMDGQSLPSEIRRPDGSIMYQRIAYSNNMNDIYAAADLVVARAGASTVAEIATVGIASVLIPWKDAAENHQLTNAKSLSDQGGAVLLEESRLTDDVFTQQIIELLTDDAKRLRISLAARKIGDVHRNCSIASVIDAAAETVVR</sequence>
<dbReference type="GO" id="GO:0008360">
    <property type="term" value="P:regulation of cell shape"/>
    <property type="evidence" value="ECO:0007669"/>
    <property type="project" value="UniProtKB-KW"/>
</dbReference>
<dbReference type="Gene3D" id="3.40.50.2000">
    <property type="entry name" value="Glycogen Phosphorylase B"/>
    <property type="match status" value="2"/>
</dbReference>
<dbReference type="GO" id="GO:0051991">
    <property type="term" value="F:UDP-N-acetyl-D-glucosamine:N-acetylmuramoyl-L-alanyl-D-glutamyl-meso-2,6-diaminopimelyl-D-alanyl-D-alanine-diphosphoundecaprenol 4-beta-N-acetylglucosaminlytransferase activity"/>
    <property type="evidence" value="ECO:0007669"/>
    <property type="project" value="RHEA"/>
</dbReference>
<evidence type="ECO:0000256" key="1">
    <source>
        <dbReference type="ARBA" id="ARBA00022475"/>
    </source>
</evidence>
<accession>A0A0R2QJU9</accession>
<keyword evidence="3 10" id="KW-0328">Glycosyltransferase</keyword>
<evidence type="ECO:0000256" key="7">
    <source>
        <dbReference type="ARBA" id="ARBA00023136"/>
    </source>
</evidence>
<keyword evidence="5 10" id="KW-0133">Cell shape</keyword>
<dbReference type="PANTHER" id="PTHR21015:SF22">
    <property type="entry name" value="GLYCOSYLTRANSFERASE"/>
    <property type="match status" value="1"/>
</dbReference>
<dbReference type="Pfam" id="PF04101">
    <property type="entry name" value="Glyco_tran_28_C"/>
    <property type="match status" value="1"/>
</dbReference>
<keyword evidence="8 10" id="KW-0131">Cell cycle</keyword>
<feature type="binding site" evidence="10">
    <location>
        <position position="207"/>
    </location>
    <ligand>
        <name>UDP-N-acetyl-alpha-D-glucosamine</name>
        <dbReference type="ChEBI" id="CHEBI:57705"/>
    </ligand>
</feature>
<comment type="caution">
    <text evidence="10">Lacks conserved residue(s) required for the propagation of feature annotation.</text>
</comment>
<feature type="domain" description="Glycosyl transferase family 28 C-terminal" evidence="12">
    <location>
        <begin position="201"/>
        <end position="352"/>
    </location>
</feature>
<keyword evidence="4 10" id="KW-0808">Transferase</keyword>
<feature type="binding site" evidence="10">
    <location>
        <position position="173"/>
    </location>
    <ligand>
        <name>UDP-N-acetyl-alpha-D-glucosamine</name>
        <dbReference type="ChEBI" id="CHEBI:57705"/>
    </ligand>
</feature>
<comment type="subcellular location">
    <subcellularLocation>
        <location evidence="10">Cell membrane</location>
        <topology evidence="10">Peripheral membrane protein</topology>
        <orientation evidence="10">Cytoplasmic side</orientation>
    </subcellularLocation>
</comment>
<evidence type="ECO:0000259" key="12">
    <source>
        <dbReference type="Pfam" id="PF04101"/>
    </source>
</evidence>
<evidence type="ECO:0000256" key="10">
    <source>
        <dbReference type="HAMAP-Rule" id="MF_00033"/>
    </source>
</evidence>
<dbReference type="InterPro" id="IPR007235">
    <property type="entry name" value="Glyco_trans_28_C"/>
</dbReference>
<dbReference type="Proteomes" id="UP000051017">
    <property type="component" value="Unassembled WGS sequence"/>
</dbReference>
<dbReference type="GO" id="GO:0005975">
    <property type="term" value="P:carbohydrate metabolic process"/>
    <property type="evidence" value="ECO:0007669"/>
    <property type="project" value="InterPro"/>
</dbReference>
<proteinExistence type="inferred from homology"/>
<dbReference type="SUPFAM" id="SSF53756">
    <property type="entry name" value="UDP-Glycosyltransferase/glycogen phosphorylase"/>
    <property type="match status" value="1"/>
</dbReference>
<keyword evidence="9 10" id="KW-0961">Cell wall biogenesis/degradation</keyword>
<dbReference type="AlphaFoldDB" id="A0A0R2QJU9"/>
<evidence type="ECO:0000313" key="13">
    <source>
        <dbReference type="EMBL" id="KRO49387.1"/>
    </source>
</evidence>
<evidence type="ECO:0000256" key="3">
    <source>
        <dbReference type="ARBA" id="ARBA00022676"/>
    </source>
</evidence>
<dbReference type="GO" id="GO:0051301">
    <property type="term" value="P:cell division"/>
    <property type="evidence" value="ECO:0007669"/>
    <property type="project" value="UniProtKB-KW"/>
</dbReference>
<evidence type="ECO:0000256" key="6">
    <source>
        <dbReference type="ARBA" id="ARBA00022984"/>
    </source>
</evidence>
<comment type="caution">
    <text evidence="13">The sequence shown here is derived from an EMBL/GenBank/DDBJ whole genome shotgun (WGS) entry which is preliminary data.</text>
</comment>
<gene>
    <name evidence="10" type="primary">murG</name>
    <name evidence="13" type="ORF">ABR75_05940</name>
</gene>
<name>A0A0R2QJU9_9ACTN</name>
<comment type="similarity">
    <text evidence="10">Belongs to the glycosyltransferase 28 family. MurG subfamily.</text>
</comment>
<feature type="domain" description="Glycosyltransferase family 28 N-terminal" evidence="11">
    <location>
        <begin position="11"/>
        <end position="154"/>
    </location>
</feature>
<comment type="catalytic activity">
    <reaction evidence="10">
        <text>di-trans,octa-cis-undecaprenyl diphospho-N-acetyl-alpha-D-muramoyl-L-alanyl-D-glutamyl-meso-2,6-diaminopimeloyl-D-alanyl-D-alanine + UDP-N-acetyl-alpha-D-glucosamine = di-trans,octa-cis-undecaprenyl diphospho-[N-acetyl-alpha-D-glucosaminyl-(1-&gt;4)]-N-acetyl-alpha-D-muramoyl-L-alanyl-D-glutamyl-meso-2,6-diaminopimeloyl-D-alanyl-D-alanine + UDP + H(+)</text>
        <dbReference type="Rhea" id="RHEA:31227"/>
        <dbReference type="ChEBI" id="CHEBI:15378"/>
        <dbReference type="ChEBI" id="CHEBI:57705"/>
        <dbReference type="ChEBI" id="CHEBI:58223"/>
        <dbReference type="ChEBI" id="CHEBI:61387"/>
        <dbReference type="ChEBI" id="CHEBI:61388"/>
        <dbReference type="EC" id="2.4.1.227"/>
    </reaction>
</comment>
<evidence type="ECO:0000256" key="5">
    <source>
        <dbReference type="ARBA" id="ARBA00022960"/>
    </source>
</evidence>
<keyword evidence="1 10" id="KW-1003">Cell membrane</keyword>
<dbReference type="InterPro" id="IPR004276">
    <property type="entry name" value="GlycoTrans_28_N"/>
</dbReference>
<dbReference type="Pfam" id="PF03033">
    <property type="entry name" value="Glyco_transf_28"/>
    <property type="match status" value="1"/>
</dbReference>